<keyword evidence="1" id="KW-0472">Membrane</keyword>
<evidence type="ECO:0008006" key="4">
    <source>
        <dbReference type="Google" id="ProtNLM"/>
    </source>
</evidence>
<keyword evidence="1" id="KW-1133">Transmembrane helix</keyword>
<protein>
    <recommendedName>
        <fullName evidence="4">DUF4083 domain-containing protein</fullName>
    </recommendedName>
</protein>
<organism evidence="2 3">
    <name type="scientific">Sporosarcina jeotgali</name>
    <dbReference type="NCBI Taxonomy" id="3020056"/>
    <lineage>
        <taxon>Bacteria</taxon>
        <taxon>Bacillati</taxon>
        <taxon>Bacillota</taxon>
        <taxon>Bacilli</taxon>
        <taxon>Bacillales</taxon>
        <taxon>Caryophanaceae</taxon>
        <taxon>Sporosarcina</taxon>
    </lineage>
</organism>
<name>A0ABZ0KZD7_9BACL</name>
<evidence type="ECO:0000313" key="2">
    <source>
        <dbReference type="EMBL" id="WOV85762.1"/>
    </source>
</evidence>
<proteinExistence type="predicted"/>
<gene>
    <name evidence="2" type="ORF">PGH26_07450</name>
</gene>
<accession>A0ABZ0KZD7</accession>
<dbReference type="RefSeq" id="WP_323693356.1">
    <property type="nucleotide sequence ID" value="NZ_CP116341.1"/>
</dbReference>
<sequence>MLLYWLIGAALVLFIITYGVRYGIDTSKQVKAIKMELREIKKQLKEMNHHTK</sequence>
<keyword evidence="1" id="KW-0812">Transmembrane</keyword>
<dbReference type="EMBL" id="CP116341">
    <property type="protein sequence ID" value="WOV85762.1"/>
    <property type="molecule type" value="Genomic_DNA"/>
</dbReference>
<reference evidence="2 3" key="1">
    <citation type="submission" date="2023-01" db="EMBL/GenBank/DDBJ databases">
        <title>Sporosarcina sp. nov., isolated from Korean tranditional fermented seafood 'Jeotgal'.</title>
        <authorList>
            <person name="Yang A.-I."/>
        </authorList>
    </citation>
    <scope>NUCLEOTIDE SEQUENCE [LARGE SCALE GENOMIC DNA]</scope>
    <source>
        <strain evidence="2 3">B2O-1</strain>
    </source>
</reference>
<dbReference type="Proteomes" id="UP001303532">
    <property type="component" value="Chromosome"/>
</dbReference>
<evidence type="ECO:0000256" key="1">
    <source>
        <dbReference type="SAM" id="Phobius"/>
    </source>
</evidence>
<keyword evidence="3" id="KW-1185">Reference proteome</keyword>
<evidence type="ECO:0000313" key="3">
    <source>
        <dbReference type="Proteomes" id="UP001303532"/>
    </source>
</evidence>
<feature type="transmembrane region" description="Helical" evidence="1">
    <location>
        <begin position="6"/>
        <end position="24"/>
    </location>
</feature>